<reference evidence="2 3" key="1">
    <citation type="submission" date="2021-01" db="EMBL/GenBank/DDBJ databases">
        <title>Genomic Encyclopedia of Type Strains, Phase IV (KMG-IV): sequencing the most valuable type-strain genomes for metagenomic binning, comparative biology and taxonomic classification.</title>
        <authorList>
            <person name="Goeker M."/>
        </authorList>
    </citation>
    <scope>NUCLEOTIDE SEQUENCE [LARGE SCALE GENOMIC DNA]</scope>
    <source>
        <strain evidence="2 3">DSM 25890</strain>
    </source>
</reference>
<accession>A0ABS2NP13</accession>
<evidence type="ECO:0000259" key="1">
    <source>
        <dbReference type="Pfam" id="PF11823"/>
    </source>
</evidence>
<evidence type="ECO:0000313" key="2">
    <source>
        <dbReference type="EMBL" id="MBM7614685.1"/>
    </source>
</evidence>
<dbReference type="Pfam" id="PF11823">
    <property type="entry name" value="Se_S_carrier"/>
    <property type="match status" value="1"/>
</dbReference>
<protein>
    <recommendedName>
        <fullName evidence="1">Putative Se/S carrier protein-like domain-containing protein</fullName>
    </recommendedName>
</protein>
<name>A0ABS2NP13_9FIRM</name>
<sequence>MEHKDFCVIVFESTHFAIAAESLLKEKAYKIEIIPTPREITASCGLSIRFEAQLSNEVQREMKDGNIGIKGIYQMIKTEKGRGFKPIP</sequence>
<keyword evidence="3" id="KW-1185">Reference proteome</keyword>
<dbReference type="EMBL" id="JAFBEE010000006">
    <property type="protein sequence ID" value="MBM7614685.1"/>
    <property type="molecule type" value="Genomic_DNA"/>
</dbReference>
<feature type="domain" description="Putative Se/S carrier protein-like" evidence="1">
    <location>
        <begin position="7"/>
        <end position="74"/>
    </location>
</feature>
<evidence type="ECO:0000313" key="3">
    <source>
        <dbReference type="Proteomes" id="UP001314796"/>
    </source>
</evidence>
<gene>
    <name evidence="2" type="ORF">JOC73_001199</name>
</gene>
<organism evidence="2 3">
    <name type="scientific">Alkaliphilus hydrothermalis</name>
    <dbReference type="NCBI Taxonomy" id="1482730"/>
    <lineage>
        <taxon>Bacteria</taxon>
        <taxon>Bacillati</taxon>
        <taxon>Bacillota</taxon>
        <taxon>Clostridia</taxon>
        <taxon>Peptostreptococcales</taxon>
        <taxon>Natronincolaceae</taxon>
        <taxon>Alkaliphilus</taxon>
    </lineage>
</organism>
<proteinExistence type="predicted"/>
<dbReference type="RefSeq" id="WP_204401142.1">
    <property type="nucleotide sequence ID" value="NZ_JAFBEE010000006.1"/>
</dbReference>
<comment type="caution">
    <text evidence="2">The sequence shown here is derived from an EMBL/GenBank/DDBJ whole genome shotgun (WGS) entry which is preliminary data.</text>
</comment>
<dbReference type="Proteomes" id="UP001314796">
    <property type="component" value="Unassembled WGS sequence"/>
</dbReference>
<dbReference type="InterPro" id="IPR021778">
    <property type="entry name" value="Se/S_carrier-like"/>
</dbReference>